<organism evidence="3 4">
    <name type="scientific">alpha proteobacterium IMCC14465</name>
    <dbReference type="NCBI Taxonomy" id="1220535"/>
    <lineage>
        <taxon>Bacteria</taxon>
        <taxon>Pseudomonadati</taxon>
        <taxon>Pseudomonadota</taxon>
        <taxon>Alphaproteobacteria</taxon>
        <taxon>PS1 clade</taxon>
    </lineage>
</organism>
<dbReference type="AlphaFoldDB" id="J9E2K1"/>
<accession>J9E2K1</accession>
<keyword evidence="1" id="KW-0812">Transmembrane</keyword>
<evidence type="ECO:0000313" key="4">
    <source>
        <dbReference type="Proteomes" id="UP000004836"/>
    </source>
</evidence>
<dbReference type="Pfam" id="PF07835">
    <property type="entry name" value="COX4_pro_2"/>
    <property type="match status" value="1"/>
</dbReference>
<proteinExistence type="predicted"/>
<evidence type="ECO:0000259" key="2">
    <source>
        <dbReference type="Pfam" id="PF07835"/>
    </source>
</evidence>
<protein>
    <recommendedName>
        <fullName evidence="2">Cytochrome c oxidase subunit IV bacterial aa3 type domain-containing protein</fullName>
    </recommendedName>
</protein>
<evidence type="ECO:0000313" key="3">
    <source>
        <dbReference type="EMBL" id="EJW22084.1"/>
    </source>
</evidence>
<evidence type="ECO:0000256" key="1">
    <source>
        <dbReference type="SAM" id="Phobius"/>
    </source>
</evidence>
<feature type="domain" description="Cytochrome c oxidase subunit IV bacterial aa3 type" evidence="2">
    <location>
        <begin position="11"/>
        <end position="47"/>
    </location>
</feature>
<name>J9E2K1_9PROT</name>
<reference evidence="3 4" key="1">
    <citation type="journal article" date="2012" name="J. Bacteriol.">
        <title>Genome Sequence of Strain IMCC14465, Isolated from the East Sea, Belonging to the PS1 Clade of Alphaproteobacteria.</title>
        <authorList>
            <person name="Yang S.J."/>
            <person name="Kang I."/>
            <person name="Cho J.C."/>
        </authorList>
    </citation>
    <scope>NUCLEOTIDE SEQUENCE [LARGE SCALE GENOMIC DNA]</scope>
    <source>
        <strain evidence="3 4">IMCC14465</strain>
    </source>
</reference>
<dbReference type="SUPFAM" id="SSF81469">
    <property type="entry name" value="Bacterial aa3 type cytochrome c oxidase subunit IV"/>
    <property type="match status" value="1"/>
</dbReference>
<comment type="caution">
    <text evidence="3">The sequence shown here is derived from an EMBL/GenBank/DDBJ whole genome shotgun (WGS) entry which is preliminary data.</text>
</comment>
<dbReference type="InterPro" id="IPR036596">
    <property type="entry name" value="Cyt-C_aa3_sf"/>
</dbReference>
<keyword evidence="1" id="KW-0472">Membrane</keyword>
<sequence length="50" mass="5746">MENTHDTDDWGEEMDSSEHGNTYNLFLGIIKWGSIAVTAILGFLLFFVYF</sequence>
<dbReference type="OrthoDB" id="9812071at2"/>
<feature type="transmembrane region" description="Helical" evidence="1">
    <location>
        <begin position="25"/>
        <end position="49"/>
    </location>
</feature>
<dbReference type="InterPro" id="IPR012422">
    <property type="entry name" value="Cyt_c_oxidase_su4_bac-aa3"/>
</dbReference>
<gene>
    <name evidence="3" type="ORF">IMCC14465_04780</name>
</gene>
<dbReference type="Proteomes" id="UP000004836">
    <property type="component" value="Unassembled WGS sequence"/>
</dbReference>
<dbReference type="Gene3D" id="1.20.5.160">
    <property type="entry name" value="Bacterial aa3 type cytochrome c oxidase subunit IV"/>
    <property type="match status" value="1"/>
</dbReference>
<dbReference type="STRING" id="1220535.IMCC14465_04780"/>
<keyword evidence="1" id="KW-1133">Transmembrane helix</keyword>
<dbReference type="EMBL" id="ALYF01000002">
    <property type="protein sequence ID" value="EJW22084.1"/>
    <property type="molecule type" value="Genomic_DNA"/>
</dbReference>
<keyword evidence="4" id="KW-1185">Reference proteome</keyword>